<organism evidence="3 4">
    <name type="scientific">Exophiala dermatitidis</name>
    <name type="common">Black yeast-like fungus</name>
    <name type="synonym">Wangiella dermatitidis</name>
    <dbReference type="NCBI Taxonomy" id="5970"/>
    <lineage>
        <taxon>Eukaryota</taxon>
        <taxon>Fungi</taxon>
        <taxon>Dikarya</taxon>
        <taxon>Ascomycota</taxon>
        <taxon>Pezizomycotina</taxon>
        <taxon>Eurotiomycetes</taxon>
        <taxon>Chaetothyriomycetidae</taxon>
        <taxon>Chaetothyriales</taxon>
        <taxon>Herpotrichiellaceae</taxon>
        <taxon>Exophiala</taxon>
    </lineage>
</organism>
<feature type="transmembrane region" description="Helical" evidence="2">
    <location>
        <begin position="17"/>
        <end position="38"/>
    </location>
</feature>
<feature type="compositionally biased region" description="Basic and acidic residues" evidence="1">
    <location>
        <begin position="194"/>
        <end position="203"/>
    </location>
</feature>
<dbReference type="Proteomes" id="UP001161757">
    <property type="component" value="Unassembled WGS sequence"/>
</dbReference>
<feature type="compositionally biased region" description="Polar residues" evidence="1">
    <location>
        <begin position="174"/>
        <end position="183"/>
    </location>
</feature>
<accession>A0AAN6EZQ2</accession>
<dbReference type="AlphaFoldDB" id="A0AAN6EZQ2"/>
<evidence type="ECO:0000256" key="2">
    <source>
        <dbReference type="SAM" id="Phobius"/>
    </source>
</evidence>
<proteinExistence type="predicted"/>
<name>A0AAN6EZQ2_EXODE</name>
<evidence type="ECO:0000313" key="4">
    <source>
        <dbReference type="Proteomes" id="UP001161757"/>
    </source>
</evidence>
<feature type="compositionally biased region" description="Polar residues" evidence="1">
    <location>
        <begin position="215"/>
        <end position="237"/>
    </location>
</feature>
<gene>
    <name evidence="3" type="ORF">HRR80_001450</name>
</gene>
<sequence length="267" mass="28612">MALGGLILRFGQTGLRFLEFGCAAIVLGIYSYFLAVLANHNSHIPTWEKAVEGMAGAACLYTIFTILLTLCVGGMAVFSALAIVLDILFVGCFAAIAYYTRHGANKCRGIVNTPLGTGLDNQPAPGAGDWGYVCSLNTACFAVSICCIFLFLLTAVVQLLLARHHRKEKRFGPSPSNNYTSGTARRPFWRRRQRDTAYTRDAEMATGAGIPGTTPAHNASTVRPSHETGMTGSTVNNAGHVPMATEPKYGQPGYGMQGYNAPTTTNY</sequence>
<dbReference type="EMBL" id="JAJGCB010000002">
    <property type="protein sequence ID" value="KAJ8994746.1"/>
    <property type="molecule type" value="Genomic_DNA"/>
</dbReference>
<comment type="caution">
    <text evidence="3">The sequence shown here is derived from an EMBL/GenBank/DDBJ whole genome shotgun (WGS) entry which is preliminary data.</text>
</comment>
<evidence type="ECO:0000313" key="3">
    <source>
        <dbReference type="EMBL" id="KAJ8994746.1"/>
    </source>
</evidence>
<keyword evidence="2" id="KW-0812">Transmembrane</keyword>
<feature type="transmembrane region" description="Helical" evidence="2">
    <location>
        <begin position="50"/>
        <end position="70"/>
    </location>
</feature>
<keyword evidence="2" id="KW-1133">Transmembrane helix</keyword>
<evidence type="ECO:0000256" key="1">
    <source>
        <dbReference type="SAM" id="MobiDB-lite"/>
    </source>
</evidence>
<reference evidence="3" key="1">
    <citation type="submission" date="2023-01" db="EMBL/GenBank/DDBJ databases">
        <title>Exophiala dermititidis isolated from Cystic Fibrosis Patient.</title>
        <authorList>
            <person name="Kurbessoian T."/>
            <person name="Crocker A."/>
            <person name="Murante D."/>
            <person name="Hogan D.A."/>
            <person name="Stajich J.E."/>
        </authorList>
    </citation>
    <scope>NUCLEOTIDE SEQUENCE</scope>
    <source>
        <strain evidence="3">Ex8</strain>
    </source>
</reference>
<feature type="transmembrane region" description="Helical" evidence="2">
    <location>
        <begin position="77"/>
        <end position="99"/>
    </location>
</feature>
<protein>
    <recommendedName>
        <fullName evidence="5">MARVEL domain-containing protein</fullName>
    </recommendedName>
</protein>
<evidence type="ECO:0008006" key="5">
    <source>
        <dbReference type="Google" id="ProtNLM"/>
    </source>
</evidence>
<feature type="transmembrane region" description="Helical" evidence="2">
    <location>
        <begin position="130"/>
        <end position="161"/>
    </location>
</feature>
<keyword evidence="2" id="KW-0472">Membrane</keyword>
<feature type="region of interest" description="Disordered" evidence="1">
    <location>
        <begin position="169"/>
        <end position="267"/>
    </location>
</feature>